<keyword evidence="2 4" id="KW-0863">Zinc-finger</keyword>
<evidence type="ECO:0000259" key="7">
    <source>
        <dbReference type="PROSITE" id="PS50089"/>
    </source>
</evidence>
<dbReference type="InterPro" id="IPR058030">
    <property type="entry name" value="TRIM8/14/16/25/29/45/65_CC"/>
</dbReference>
<dbReference type="InterPro" id="IPR006574">
    <property type="entry name" value="PRY"/>
</dbReference>
<evidence type="ECO:0000256" key="1">
    <source>
        <dbReference type="ARBA" id="ARBA00022723"/>
    </source>
</evidence>
<dbReference type="InterPro" id="IPR043136">
    <property type="entry name" value="B30.2/SPRY_sf"/>
</dbReference>
<dbReference type="SUPFAM" id="SSF57845">
    <property type="entry name" value="B-box zinc-binding domain"/>
    <property type="match status" value="1"/>
</dbReference>
<dbReference type="Gene3D" id="3.30.160.60">
    <property type="entry name" value="Classic Zinc Finger"/>
    <property type="match status" value="1"/>
</dbReference>
<dbReference type="Pfam" id="PF13445">
    <property type="entry name" value="zf-RING_UBOX"/>
    <property type="match status" value="1"/>
</dbReference>
<feature type="signal peptide" evidence="6">
    <location>
        <begin position="1"/>
        <end position="23"/>
    </location>
</feature>
<dbReference type="PROSITE" id="PS50188">
    <property type="entry name" value="B302_SPRY"/>
    <property type="match status" value="1"/>
</dbReference>
<evidence type="ECO:0000256" key="2">
    <source>
        <dbReference type="ARBA" id="ARBA00022771"/>
    </source>
</evidence>
<sequence length="418" mass="47698">MSAAISQIPGLHFLCSICLKVLTDPVSTPCGHNFCKLCISPRWDTSVSYSCPMCQQVFTTRPELAFNSAVSELNLETWMCPKHSKRLEMFCKNDQTCVCLKCCVAEHNSHHLEKESGERVEELQQMIQERQEYKKEIMKLMNTADSQKGEGVELSTAVNELVQRCLTMLTETVKEQQISKKGEADAVIKELVDEYFELMKRKYEAEQLFRPEDRFQLFQHVHSPLPATKDYTEVIVHLSSYEETALTVAAQMKDQIRDKLKMKRMKQFAVDVTFDPLTAYNKLNLSDDRKQVHMSDVKNNVPDNPERFYPCANVLGKQSFSSGKFYYEVLYVACENPSIILHLKCVPKKVGVFVDYEGGVISFYDVGAAALIYSFTNCSFTYKLRPFFSPCLKNDNNAAPLIICPVSQSDEVKPCVHI</sequence>
<dbReference type="Ensembl" id="ENSGWIT00000021076.1">
    <property type="protein sequence ID" value="ENSGWIP00000019148.1"/>
    <property type="gene ID" value="ENSGWIG00000010509.1"/>
</dbReference>
<evidence type="ECO:0000256" key="3">
    <source>
        <dbReference type="ARBA" id="ARBA00022833"/>
    </source>
</evidence>
<dbReference type="SMART" id="SM00184">
    <property type="entry name" value="RING"/>
    <property type="match status" value="1"/>
</dbReference>
<feature type="domain" description="B box-type" evidence="8">
    <location>
        <begin position="75"/>
        <end position="115"/>
    </location>
</feature>
<feature type="chain" id="PRO_5034115449" evidence="6">
    <location>
        <begin position="24"/>
        <end position="418"/>
    </location>
</feature>
<evidence type="ECO:0000256" key="5">
    <source>
        <dbReference type="SAM" id="Coils"/>
    </source>
</evidence>
<reference evidence="10" key="3">
    <citation type="submission" date="2025-09" db="UniProtKB">
        <authorList>
            <consortium name="Ensembl"/>
        </authorList>
    </citation>
    <scope>IDENTIFICATION</scope>
</reference>
<reference evidence="10" key="2">
    <citation type="submission" date="2025-08" db="UniProtKB">
        <authorList>
            <consortium name="Ensembl"/>
        </authorList>
    </citation>
    <scope>IDENTIFICATION</scope>
</reference>
<dbReference type="AlphaFoldDB" id="A0A8C5G758"/>
<dbReference type="InterPro" id="IPR001841">
    <property type="entry name" value="Znf_RING"/>
</dbReference>
<dbReference type="InterPro" id="IPR013320">
    <property type="entry name" value="ConA-like_dom_sf"/>
</dbReference>
<dbReference type="GO" id="GO:0008270">
    <property type="term" value="F:zinc ion binding"/>
    <property type="evidence" value="ECO:0007669"/>
    <property type="project" value="UniProtKB-KW"/>
</dbReference>
<evidence type="ECO:0000256" key="6">
    <source>
        <dbReference type="SAM" id="SignalP"/>
    </source>
</evidence>
<keyword evidence="3" id="KW-0862">Zinc</keyword>
<evidence type="ECO:0000259" key="9">
    <source>
        <dbReference type="PROSITE" id="PS50188"/>
    </source>
</evidence>
<keyword evidence="11" id="KW-1185">Reference proteome</keyword>
<feature type="coiled-coil region" evidence="5">
    <location>
        <begin position="123"/>
        <end position="150"/>
    </location>
</feature>
<organism evidence="10 11">
    <name type="scientific">Gouania willdenowi</name>
    <name type="common">Blunt-snouted clingfish</name>
    <name type="synonym">Lepadogaster willdenowi</name>
    <dbReference type="NCBI Taxonomy" id="441366"/>
    <lineage>
        <taxon>Eukaryota</taxon>
        <taxon>Metazoa</taxon>
        <taxon>Chordata</taxon>
        <taxon>Craniata</taxon>
        <taxon>Vertebrata</taxon>
        <taxon>Euteleostomi</taxon>
        <taxon>Actinopterygii</taxon>
        <taxon>Neopterygii</taxon>
        <taxon>Teleostei</taxon>
        <taxon>Neoteleostei</taxon>
        <taxon>Acanthomorphata</taxon>
        <taxon>Ovalentaria</taxon>
        <taxon>Blenniimorphae</taxon>
        <taxon>Blenniiformes</taxon>
        <taxon>Gobiesocoidei</taxon>
        <taxon>Gobiesocidae</taxon>
        <taxon>Gobiesocinae</taxon>
        <taxon>Gouania</taxon>
    </lineage>
</organism>
<dbReference type="PANTHER" id="PTHR24103">
    <property type="entry name" value="E3 UBIQUITIN-PROTEIN LIGASE TRIM"/>
    <property type="match status" value="1"/>
</dbReference>
<dbReference type="CDD" id="cd13733">
    <property type="entry name" value="SPRY_PRY_C-I_1"/>
    <property type="match status" value="1"/>
</dbReference>
<accession>A0A8C5G758</accession>
<keyword evidence="5" id="KW-0175">Coiled coil</keyword>
<dbReference type="SUPFAM" id="SSF57850">
    <property type="entry name" value="RING/U-box"/>
    <property type="match status" value="1"/>
</dbReference>
<dbReference type="InterPro" id="IPR027370">
    <property type="entry name" value="Znf-RING_euk"/>
</dbReference>
<dbReference type="InterPro" id="IPR013083">
    <property type="entry name" value="Znf_RING/FYVE/PHD"/>
</dbReference>
<protein>
    <submittedName>
        <fullName evidence="10">Uncharacterized protein</fullName>
    </submittedName>
</protein>
<dbReference type="InterPro" id="IPR003877">
    <property type="entry name" value="SPRY_dom"/>
</dbReference>
<dbReference type="Gene3D" id="2.60.120.920">
    <property type="match status" value="2"/>
</dbReference>
<feature type="domain" description="RING-type" evidence="7">
    <location>
        <begin position="15"/>
        <end position="55"/>
    </location>
</feature>
<reference evidence="10" key="1">
    <citation type="submission" date="2020-06" db="EMBL/GenBank/DDBJ databases">
        <authorList>
            <consortium name="Wellcome Sanger Institute Data Sharing"/>
        </authorList>
    </citation>
    <scope>NUCLEOTIDE SEQUENCE [LARGE SCALE GENOMIC DNA]</scope>
</reference>
<dbReference type="SMART" id="SM00589">
    <property type="entry name" value="PRY"/>
    <property type="match status" value="1"/>
</dbReference>
<dbReference type="InterPro" id="IPR017907">
    <property type="entry name" value="Znf_RING_CS"/>
</dbReference>
<dbReference type="Pfam" id="PF25600">
    <property type="entry name" value="TRIM_CC"/>
    <property type="match status" value="1"/>
</dbReference>
<keyword evidence="1" id="KW-0479">Metal-binding</keyword>
<dbReference type="CDD" id="cd19769">
    <property type="entry name" value="Bbox2_TRIM16-like"/>
    <property type="match status" value="1"/>
</dbReference>
<dbReference type="SUPFAM" id="SSF49899">
    <property type="entry name" value="Concanavalin A-like lectins/glucanases"/>
    <property type="match status" value="1"/>
</dbReference>
<dbReference type="InterPro" id="IPR001870">
    <property type="entry name" value="B30.2/SPRY"/>
</dbReference>
<dbReference type="Gene3D" id="3.30.40.10">
    <property type="entry name" value="Zinc/RING finger domain, C3HC4 (zinc finger)"/>
    <property type="match status" value="1"/>
</dbReference>
<evidence type="ECO:0000256" key="4">
    <source>
        <dbReference type="PROSITE-ProRule" id="PRU00024"/>
    </source>
</evidence>
<feature type="domain" description="B30.2/SPRY" evidence="9">
    <location>
        <begin position="252"/>
        <end position="418"/>
    </location>
</feature>
<dbReference type="Pfam" id="PF00622">
    <property type="entry name" value="SPRY"/>
    <property type="match status" value="1"/>
</dbReference>
<dbReference type="PROSITE" id="PS50089">
    <property type="entry name" value="ZF_RING_2"/>
    <property type="match status" value="1"/>
</dbReference>
<dbReference type="Proteomes" id="UP000694680">
    <property type="component" value="Chromosome 15"/>
</dbReference>
<name>A0A8C5G758_GOUWI</name>
<proteinExistence type="predicted"/>
<dbReference type="InterPro" id="IPR000315">
    <property type="entry name" value="Znf_B-box"/>
</dbReference>
<evidence type="ECO:0000313" key="11">
    <source>
        <dbReference type="Proteomes" id="UP000694680"/>
    </source>
</evidence>
<dbReference type="Pfam" id="PF00643">
    <property type="entry name" value="zf-B_box"/>
    <property type="match status" value="1"/>
</dbReference>
<dbReference type="InterPro" id="IPR003879">
    <property type="entry name" value="Butyrophylin_SPRY"/>
</dbReference>
<dbReference type="Pfam" id="PF13765">
    <property type="entry name" value="PRY"/>
    <property type="match status" value="1"/>
</dbReference>
<dbReference type="PRINTS" id="PR01407">
    <property type="entry name" value="BUTYPHLNCDUF"/>
</dbReference>
<keyword evidence="6" id="KW-0732">Signal</keyword>
<dbReference type="PROSITE" id="PS50119">
    <property type="entry name" value="ZF_BBOX"/>
    <property type="match status" value="1"/>
</dbReference>
<evidence type="ECO:0000313" key="10">
    <source>
        <dbReference type="Ensembl" id="ENSGWIP00000019148.1"/>
    </source>
</evidence>
<dbReference type="InterPro" id="IPR050143">
    <property type="entry name" value="TRIM/RBCC"/>
</dbReference>
<evidence type="ECO:0000259" key="8">
    <source>
        <dbReference type="PROSITE" id="PS50119"/>
    </source>
</evidence>
<dbReference type="PROSITE" id="PS00518">
    <property type="entry name" value="ZF_RING_1"/>
    <property type="match status" value="1"/>
</dbReference>